<dbReference type="PRINTS" id="PR00081">
    <property type="entry name" value="GDHRDH"/>
</dbReference>
<dbReference type="PANTHER" id="PTHR43477">
    <property type="entry name" value="DIHYDROANTICAPSIN 7-DEHYDROGENASE"/>
    <property type="match status" value="1"/>
</dbReference>
<keyword evidence="4" id="KW-1185">Reference proteome</keyword>
<dbReference type="InterPro" id="IPR002347">
    <property type="entry name" value="SDR_fam"/>
</dbReference>
<evidence type="ECO:0000313" key="3">
    <source>
        <dbReference type="EMBL" id="GLR67105.1"/>
    </source>
</evidence>
<organism evidence="3 4">
    <name type="scientific">Acidocella aquatica</name>
    <dbReference type="NCBI Taxonomy" id="1922313"/>
    <lineage>
        <taxon>Bacteria</taxon>
        <taxon>Pseudomonadati</taxon>
        <taxon>Pseudomonadota</taxon>
        <taxon>Alphaproteobacteria</taxon>
        <taxon>Acetobacterales</taxon>
        <taxon>Acidocellaceae</taxon>
        <taxon>Acidocella</taxon>
    </lineage>
</organism>
<comment type="similarity">
    <text evidence="1">Belongs to the short-chain dehydrogenases/reductases (SDR) family.</text>
</comment>
<dbReference type="EMBL" id="BSOS01000055">
    <property type="protein sequence ID" value="GLR67105.1"/>
    <property type="molecule type" value="Genomic_DNA"/>
</dbReference>
<evidence type="ECO:0000256" key="1">
    <source>
        <dbReference type="ARBA" id="ARBA00006484"/>
    </source>
</evidence>
<evidence type="ECO:0000313" key="4">
    <source>
        <dbReference type="Proteomes" id="UP001156641"/>
    </source>
</evidence>
<dbReference type="PANTHER" id="PTHR43477:SF1">
    <property type="entry name" value="DIHYDROANTICAPSIN 7-DEHYDROGENASE"/>
    <property type="match status" value="1"/>
</dbReference>
<accession>A0ABQ6A3P2</accession>
<dbReference type="InterPro" id="IPR036291">
    <property type="entry name" value="NAD(P)-bd_dom_sf"/>
</dbReference>
<comment type="caution">
    <text evidence="3">The sequence shown here is derived from an EMBL/GenBank/DDBJ whole genome shotgun (WGS) entry which is preliminary data.</text>
</comment>
<name>A0ABQ6A3P2_9PROT</name>
<dbReference type="InterPro" id="IPR051122">
    <property type="entry name" value="SDR_DHRS6-like"/>
</dbReference>
<dbReference type="Proteomes" id="UP001156641">
    <property type="component" value="Unassembled WGS sequence"/>
</dbReference>
<dbReference type="RefSeq" id="WP_284257821.1">
    <property type="nucleotide sequence ID" value="NZ_BSOS01000055.1"/>
</dbReference>
<protein>
    <submittedName>
        <fullName evidence="3">3-alpha-hydroxysteroid dehydrogenase</fullName>
    </submittedName>
</protein>
<dbReference type="Pfam" id="PF13561">
    <property type="entry name" value="adh_short_C2"/>
    <property type="match status" value="1"/>
</dbReference>
<reference evidence="4" key="1">
    <citation type="journal article" date="2019" name="Int. J. Syst. Evol. Microbiol.">
        <title>The Global Catalogue of Microorganisms (GCM) 10K type strain sequencing project: providing services to taxonomists for standard genome sequencing and annotation.</title>
        <authorList>
            <consortium name="The Broad Institute Genomics Platform"/>
            <consortium name="The Broad Institute Genome Sequencing Center for Infectious Disease"/>
            <person name="Wu L."/>
            <person name="Ma J."/>
        </authorList>
    </citation>
    <scope>NUCLEOTIDE SEQUENCE [LARGE SCALE GENOMIC DNA]</scope>
    <source>
        <strain evidence="4">NBRC 112502</strain>
    </source>
</reference>
<proteinExistence type="inferred from homology"/>
<dbReference type="Gene3D" id="3.40.50.720">
    <property type="entry name" value="NAD(P)-binding Rossmann-like Domain"/>
    <property type="match status" value="1"/>
</dbReference>
<evidence type="ECO:0000256" key="2">
    <source>
        <dbReference type="ARBA" id="ARBA00023002"/>
    </source>
</evidence>
<dbReference type="NCBIfam" id="NF009092">
    <property type="entry name" value="PRK12428.1"/>
    <property type="match status" value="1"/>
</dbReference>
<dbReference type="SUPFAM" id="SSF51735">
    <property type="entry name" value="NAD(P)-binding Rossmann-fold domains"/>
    <property type="match status" value="1"/>
</dbReference>
<sequence>MAADLSYAGKRVVVSGCFSGMGEATARSLLELGAEVHGLDYKDTNLNLASFTKVDLRDPASIDAAAASIGGKIDALFNCAGLPQTFPAIEVMKVNYMGTRRMTEQLLPYMGEGSAIVSISSNGGLGWSQRIPLLIQVLQIDGFEAAVKWTEEHSSDVAEGYALSKELIILWTMMMGVPFIKRGIRINCTQPGPTQTPMMKDFETATPAGVLTGAMQPINRRSTPQEQANALIFLNSDLATYINGVSLPIDGGFMGGLATGQIDITAMMAAAAG</sequence>
<keyword evidence="2" id="KW-0560">Oxidoreductase</keyword>
<dbReference type="Pfam" id="PF00106">
    <property type="entry name" value="adh_short"/>
    <property type="match status" value="1"/>
</dbReference>
<gene>
    <name evidence="3" type="ORF">GCM10010909_17860</name>
</gene>